<feature type="binding site" evidence="11">
    <location>
        <begin position="363"/>
        <end position="366"/>
    </location>
    <ligand>
        <name>substrate</name>
    </ligand>
</feature>
<evidence type="ECO:0000256" key="3">
    <source>
        <dbReference type="ARBA" id="ARBA00012058"/>
    </source>
</evidence>
<feature type="binding site" evidence="9">
    <location>
        <position position="165"/>
    </location>
    <ligand>
        <name>(2R)-2-phosphoglycerate</name>
        <dbReference type="ChEBI" id="CHEBI:58289"/>
    </ligand>
</feature>
<evidence type="ECO:0000256" key="5">
    <source>
        <dbReference type="ARBA" id="ARBA00022525"/>
    </source>
</evidence>
<dbReference type="PIRSF" id="PIRSF001400">
    <property type="entry name" value="Enolase"/>
    <property type="match status" value="1"/>
</dbReference>
<sequence length="410" mass="44552">MTNITGVEAVEIKDSRGLPTLRATVHAGDVAGVFDVPSGASTGSHEALELRDGGEEQNGKGIRKALEAVNGEIAKTLIGMDVSEQKKIDDAMCALDGTSQKSRLGGNAIIGVSIATAKAAAASNDAPFYKYLRSLRTIEPTHRVPFLFMNVLNGGKHAKNGPAFQEYHIIPQTDDVEVSKKIGESFMDSLDIYAKNRFGENYGVGDEGGLVFPITDVTESLAIMRSIADEANFAVPVRFGLDVAASSFYDEKARVYHCGDRDRTPAGMLELYQSLVKEYNLYSIEDPFQEEAFEDFAKLQSEIDPVLLVGDDLTVTNVARLKTAIDARAIKAMIIKPNQIGTLTETLDTMELARKNGIHCIVSHRSGDTMDDAIADIAYAFGTLGLKCGVPRQKERIIKINRLIHISHEA</sequence>
<dbReference type="UniPathway" id="UPA00109">
    <property type="reaction ID" value="UER00187"/>
</dbReference>
<comment type="caution">
    <text evidence="15">The sequence shown here is derived from an EMBL/GenBank/DDBJ whole genome shotgun (WGS) entry which is preliminary data.</text>
</comment>
<comment type="function">
    <text evidence="9">Catalyzes the reversible conversion of 2-phosphoglycerate (2-PG) into phosphoenolpyruvate (PEP). It is essential for the degradation of carbohydrates via glycolysis.</text>
</comment>
<evidence type="ECO:0000259" key="14">
    <source>
        <dbReference type="SMART" id="SM01193"/>
    </source>
</evidence>
<protein>
    <recommendedName>
        <fullName evidence="4 9">Enolase</fullName>
        <ecNumber evidence="3 9">4.2.1.11</ecNumber>
    </recommendedName>
    <alternativeName>
        <fullName evidence="9">2-phospho-D-glycerate hydro-lyase</fullName>
    </alternativeName>
    <alternativeName>
        <fullName evidence="9">2-phosphoglycerate dehydratase</fullName>
    </alternativeName>
</protein>
<feature type="binding site" evidence="11">
    <location>
        <position position="311"/>
    </location>
    <ligand>
        <name>substrate</name>
    </ligand>
</feature>
<dbReference type="Pfam" id="PF00113">
    <property type="entry name" value="Enolase_C"/>
    <property type="match status" value="1"/>
</dbReference>
<dbReference type="Proteomes" id="UP000179047">
    <property type="component" value="Unassembled WGS sequence"/>
</dbReference>
<feature type="binding site" evidence="9">
    <location>
        <position position="336"/>
    </location>
    <ligand>
        <name>(2R)-2-phosphoglycerate</name>
        <dbReference type="ChEBI" id="CHEBI:58289"/>
    </ligand>
</feature>
<evidence type="ECO:0000313" key="16">
    <source>
        <dbReference type="Proteomes" id="UP000179047"/>
    </source>
</evidence>
<dbReference type="SMART" id="SM01193">
    <property type="entry name" value="Enolase_N"/>
    <property type="match status" value="1"/>
</dbReference>
<comment type="pathway">
    <text evidence="1 9">Carbohydrate degradation; glycolysis; pyruvate from D-glyceraldehyde 3-phosphate: step 4/5.</text>
</comment>
<keyword evidence="9" id="KW-0963">Cytoplasm</keyword>
<dbReference type="Pfam" id="PF03952">
    <property type="entry name" value="Enolase_N"/>
    <property type="match status" value="1"/>
</dbReference>
<feature type="binding site" evidence="9">
    <location>
        <position position="366"/>
    </location>
    <ligand>
        <name>(2R)-2-phosphoglycerate</name>
        <dbReference type="ChEBI" id="CHEBI:58289"/>
    </ligand>
</feature>
<feature type="active site" description="Proton donor" evidence="9 10">
    <location>
        <position position="207"/>
    </location>
</feature>
<evidence type="ECO:0000256" key="2">
    <source>
        <dbReference type="ARBA" id="ARBA00009604"/>
    </source>
</evidence>
<dbReference type="GO" id="GO:0000015">
    <property type="term" value="C:phosphopyruvate hydratase complex"/>
    <property type="evidence" value="ECO:0007669"/>
    <property type="project" value="InterPro"/>
</dbReference>
<evidence type="ECO:0000256" key="6">
    <source>
        <dbReference type="ARBA" id="ARBA00022842"/>
    </source>
</evidence>
<feature type="binding site" evidence="9 12">
    <location>
        <position position="311"/>
    </location>
    <ligand>
        <name>Mg(2+)</name>
        <dbReference type="ChEBI" id="CHEBI:18420"/>
    </ligand>
</feature>
<evidence type="ECO:0000256" key="1">
    <source>
        <dbReference type="ARBA" id="ARBA00005031"/>
    </source>
</evidence>
<feature type="binding site" evidence="11">
    <location>
        <position position="157"/>
    </location>
    <ligand>
        <name>substrate</name>
    </ligand>
</feature>
<dbReference type="InterPro" id="IPR000941">
    <property type="entry name" value="Enolase"/>
</dbReference>
<evidence type="ECO:0000256" key="12">
    <source>
        <dbReference type="PIRSR" id="PIRSR001400-3"/>
    </source>
</evidence>
<dbReference type="SFLD" id="SFLDS00001">
    <property type="entry name" value="Enolase"/>
    <property type="match status" value="1"/>
</dbReference>
<keyword evidence="6 9" id="KW-0460">Magnesium</keyword>
<keyword evidence="7 9" id="KW-0324">Glycolysis</keyword>
<evidence type="ECO:0000256" key="9">
    <source>
        <dbReference type="HAMAP-Rule" id="MF_00318"/>
    </source>
</evidence>
<organism evidence="15 16">
    <name type="scientific">Candidatus Yanofskybacteria bacterium RIFCSPLOWO2_01_FULL_49_25</name>
    <dbReference type="NCBI Taxonomy" id="1802701"/>
    <lineage>
        <taxon>Bacteria</taxon>
        <taxon>Candidatus Yanofskyibacteriota</taxon>
    </lineage>
</organism>
<dbReference type="InterPro" id="IPR029017">
    <property type="entry name" value="Enolase-like_N"/>
</dbReference>
<name>A0A1F8GVA3_9BACT</name>
<feature type="binding site" evidence="11">
    <location>
        <position position="285"/>
    </location>
    <ligand>
        <name>substrate</name>
    </ligand>
</feature>
<dbReference type="GO" id="GO:0009986">
    <property type="term" value="C:cell surface"/>
    <property type="evidence" value="ECO:0007669"/>
    <property type="project" value="UniProtKB-SubCell"/>
</dbReference>
<dbReference type="InterPro" id="IPR020810">
    <property type="entry name" value="Enolase_C"/>
</dbReference>
<evidence type="ECO:0000313" key="15">
    <source>
        <dbReference type="EMBL" id="OGN28369.1"/>
    </source>
</evidence>
<comment type="similarity">
    <text evidence="2 9">Belongs to the enolase family.</text>
</comment>
<keyword evidence="8 9" id="KW-0456">Lyase</keyword>
<feature type="binding site" evidence="9">
    <location>
        <position position="387"/>
    </location>
    <ligand>
        <name>(2R)-2-phosphoglycerate</name>
        <dbReference type="ChEBI" id="CHEBI:58289"/>
    </ligand>
</feature>
<dbReference type="PROSITE" id="PS00164">
    <property type="entry name" value="ENOLASE"/>
    <property type="match status" value="1"/>
</dbReference>
<dbReference type="SUPFAM" id="SSF54826">
    <property type="entry name" value="Enolase N-terminal domain-like"/>
    <property type="match status" value="1"/>
</dbReference>
<evidence type="ECO:0000259" key="13">
    <source>
        <dbReference type="SMART" id="SM01192"/>
    </source>
</evidence>
<evidence type="ECO:0000256" key="11">
    <source>
        <dbReference type="PIRSR" id="PIRSR001400-2"/>
    </source>
</evidence>
<dbReference type="EC" id="4.2.1.11" evidence="3 9"/>
<accession>A0A1F8GVA3</accession>
<dbReference type="InterPro" id="IPR020811">
    <property type="entry name" value="Enolase_N"/>
</dbReference>
<dbReference type="GO" id="GO:0000287">
    <property type="term" value="F:magnesium ion binding"/>
    <property type="evidence" value="ECO:0007669"/>
    <property type="project" value="UniProtKB-UniRule"/>
</dbReference>
<dbReference type="SFLD" id="SFLDF00002">
    <property type="entry name" value="enolase"/>
    <property type="match status" value="1"/>
</dbReference>
<dbReference type="PANTHER" id="PTHR11902">
    <property type="entry name" value="ENOLASE"/>
    <property type="match status" value="1"/>
</dbReference>
<dbReference type="GO" id="GO:0006096">
    <property type="term" value="P:glycolytic process"/>
    <property type="evidence" value="ECO:0007669"/>
    <property type="project" value="UniProtKB-UniRule"/>
</dbReference>
<feature type="binding site" evidence="9 12">
    <location>
        <position position="285"/>
    </location>
    <ligand>
        <name>Mg(2+)</name>
        <dbReference type="ChEBI" id="CHEBI:18420"/>
    </ligand>
</feature>
<feature type="binding site" evidence="9 12">
    <location>
        <position position="242"/>
    </location>
    <ligand>
        <name>Mg(2+)</name>
        <dbReference type="ChEBI" id="CHEBI:18420"/>
    </ligand>
</feature>
<evidence type="ECO:0000256" key="10">
    <source>
        <dbReference type="PIRSR" id="PIRSR001400-1"/>
    </source>
</evidence>
<dbReference type="InterPro" id="IPR036849">
    <property type="entry name" value="Enolase-like_C_sf"/>
</dbReference>
<reference evidence="15 16" key="1">
    <citation type="journal article" date="2016" name="Nat. Commun.">
        <title>Thousands of microbial genomes shed light on interconnected biogeochemical processes in an aquifer system.</title>
        <authorList>
            <person name="Anantharaman K."/>
            <person name="Brown C.T."/>
            <person name="Hug L.A."/>
            <person name="Sharon I."/>
            <person name="Castelle C.J."/>
            <person name="Probst A.J."/>
            <person name="Thomas B.C."/>
            <person name="Singh A."/>
            <person name="Wilkins M.J."/>
            <person name="Karaoz U."/>
            <person name="Brodie E.L."/>
            <person name="Williams K.H."/>
            <person name="Hubbard S.S."/>
            <person name="Banfield J.F."/>
        </authorList>
    </citation>
    <scope>NUCLEOTIDE SEQUENCE [LARGE SCALE GENOMIC DNA]</scope>
</reference>
<evidence type="ECO:0000256" key="8">
    <source>
        <dbReference type="ARBA" id="ARBA00023239"/>
    </source>
</evidence>
<feature type="domain" description="Enolase N-terminal" evidence="14">
    <location>
        <begin position="4"/>
        <end position="132"/>
    </location>
</feature>
<dbReference type="PANTHER" id="PTHR11902:SF1">
    <property type="entry name" value="ENOLASE"/>
    <property type="match status" value="1"/>
</dbReference>
<comment type="cofactor">
    <cofactor evidence="9">
        <name>Mg(2+)</name>
        <dbReference type="ChEBI" id="CHEBI:18420"/>
    </cofactor>
    <text evidence="9">Binds a second Mg(2+) ion via substrate during catalysis.</text>
</comment>
<dbReference type="GO" id="GO:0004634">
    <property type="term" value="F:phosphopyruvate hydratase activity"/>
    <property type="evidence" value="ECO:0007669"/>
    <property type="project" value="UniProtKB-UniRule"/>
</dbReference>
<keyword evidence="9 12" id="KW-0479">Metal-binding</keyword>
<dbReference type="EMBL" id="MGKP01000018">
    <property type="protein sequence ID" value="OGN28369.1"/>
    <property type="molecule type" value="Genomic_DNA"/>
</dbReference>
<dbReference type="HAMAP" id="MF_00318">
    <property type="entry name" value="Enolase"/>
    <property type="match status" value="1"/>
</dbReference>
<feature type="domain" description="Enolase C-terminal TIM barrel" evidence="13">
    <location>
        <begin position="141"/>
        <end position="410"/>
    </location>
</feature>
<dbReference type="Gene3D" id="3.30.390.10">
    <property type="entry name" value="Enolase-like, N-terminal domain"/>
    <property type="match status" value="1"/>
</dbReference>
<gene>
    <name evidence="9" type="primary">eno</name>
    <name evidence="15" type="ORF">A3A33_05110</name>
</gene>
<dbReference type="SMART" id="SM01192">
    <property type="entry name" value="Enolase_C"/>
    <property type="match status" value="1"/>
</dbReference>
<evidence type="ECO:0000256" key="4">
    <source>
        <dbReference type="ARBA" id="ARBA00017068"/>
    </source>
</evidence>
<evidence type="ECO:0000256" key="7">
    <source>
        <dbReference type="ARBA" id="ARBA00023152"/>
    </source>
</evidence>
<comment type="catalytic activity">
    <reaction evidence="9">
        <text>(2R)-2-phosphoglycerate = phosphoenolpyruvate + H2O</text>
        <dbReference type="Rhea" id="RHEA:10164"/>
        <dbReference type="ChEBI" id="CHEBI:15377"/>
        <dbReference type="ChEBI" id="CHEBI:58289"/>
        <dbReference type="ChEBI" id="CHEBI:58702"/>
        <dbReference type="EC" id="4.2.1.11"/>
    </reaction>
</comment>
<dbReference type="PRINTS" id="PR00148">
    <property type="entry name" value="ENOLASE"/>
</dbReference>
<proteinExistence type="inferred from homology"/>
<feature type="binding site" evidence="11">
    <location>
        <position position="166"/>
    </location>
    <ligand>
        <name>substrate</name>
    </ligand>
</feature>
<dbReference type="Gene3D" id="3.20.20.120">
    <property type="entry name" value="Enolase-like C-terminal domain"/>
    <property type="match status" value="1"/>
</dbReference>
<dbReference type="SFLD" id="SFLDG00178">
    <property type="entry name" value="enolase"/>
    <property type="match status" value="1"/>
</dbReference>
<dbReference type="STRING" id="1802701.A3A33_05110"/>
<dbReference type="InterPro" id="IPR020809">
    <property type="entry name" value="Enolase_CS"/>
</dbReference>
<feature type="binding site" evidence="11">
    <location>
        <position position="387"/>
    </location>
    <ligand>
        <name>substrate</name>
    </ligand>
</feature>
<feature type="binding site" evidence="9">
    <location>
        <position position="365"/>
    </location>
    <ligand>
        <name>(2R)-2-phosphoglycerate</name>
        <dbReference type="ChEBI" id="CHEBI:58289"/>
    </ligand>
</feature>
<feature type="active site" description="Proton acceptor" evidence="9 10">
    <location>
        <position position="336"/>
    </location>
</feature>
<comment type="cofactor">
    <cofactor evidence="12">
        <name>Mg(2+)</name>
        <dbReference type="ChEBI" id="CHEBI:18420"/>
    </cofactor>
    <text evidence="12">Mg(2+) is required for catalysis and for stabilizing the dimer.</text>
</comment>
<dbReference type="GO" id="GO:0005576">
    <property type="term" value="C:extracellular region"/>
    <property type="evidence" value="ECO:0007669"/>
    <property type="project" value="UniProtKB-SubCell"/>
</dbReference>
<comment type="subcellular location">
    <subcellularLocation>
        <location evidence="9">Cytoplasm</location>
    </subcellularLocation>
    <subcellularLocation>
        <location evidence="9">Secreted</location>
    </subcellularLocation>
    <subcellularLocation>
        <location evidence="9">Cell surface</location>
    </subcellularLocation>
    <text evidence="9">Fractions of enolase are present in both the cytoplasm and on the cell surface.</text>
</comment>
<dbReference type="SUPFAM" id="SSF51604">
    <property type="entry name" value="Enolase C-terminal domain-like"/>
    <property type="match status" value="1"/>
</dbReference>
<dbReference type="AlphaFoldDB" id="A0A1F8GVA3"/>
<keyword evidence="5 9" id="KW-0964">Secreted</keyword>